<keyword evidence="14" id="KW-0328">Glycosyltransferase</keyword>
<dbReference type="AlphaFoldDB" id="A0A518ARH5"/>
<dbReference type="Pfam" id="PF02547">
    <property type="entry name" value="Queuosine_synth"/>
    <property type="match status" value="1"/>
</dbReference>
<comment type="subcellular location">
    <subcellularLocation>
        <location evidence="1 13">Cytoplasm</location>
    </subcellularLocation>
</comment>
<evidence type="ECO:0000256" key="3">
    <source>
        <dbReference type="ARBA" id="ARBA00011245"/>
    </source>
</evidence>
<evidence type="ECO:0000256" key="12">
    <source>
        <dbReference type="ARBA" id="ARBA00076160"/>
    </source>
</evidence>
<comment type="pathway">
    <text evidence="2 13">tRNA modification; tRNA-queuosine biosynthesis.</text>
</comment>
<dbReference type="Gene3D" id="2.40.10.240">
    <property type="entry name" value="QueA-like"/>
    <property type="match status" value="1"/>
</dbReference>
<dbReference type="NCBIfam" id="TIGR00113">
    <property type="entry name" value="queA"/>
    <property type="match status" value="1"/>
</dbReference>
<keyword evidence="6 13" id="KW-0949">S-adenosyl-L-methionine</keyword>
<evidence type="ECO:0000313" key="14">
    <source>
        <dbReference type="EMBL" id="QDU57322.1"/>
    </source>
</evidence>
<comment type="function">
    <text evidence="13">Transfers and isomerizes the ribose moiety from AdoMet to the 7-aminomethyl group of 7-deazaguanine (preQ1-tRNA) to give epoxyqueuosine (oQ-tRNA).</text>
</comment>
<comment type="catalytic activity">
    <reaction evidence="8 13">
        <text>7-aminomethyl-7-carbaguanosine(34) in tRNA + S-adenosyl-L-methionine = epoxyqueuosine(34) in tRNA + adenine + L-methionine + 2 H(+)</text>
        <dbReference type="Rhea" id="RHEA:32155"/>
        <dbReference type="Rhea" id="RHEA-COMP:10342"/>
        <dbReference type="Rhea" id="RHEA-COMP:18582"/>
        <dbReference type="ChEBI" id="CHEBI:15378"/>
        <dbReference type="ChEBI" id="CHEBI:16708"/>
        <dbReference type="ChEBI" id="CHEBI:57844"/>
        <dbReference type="ChEBI" id="CHEBI:59789"/>
        <dbReference type="ChEBI" id="CHEBI:82833"/>
        <dbReference type="ChEBI" id="CHEBI:194443"/>
        <dbReference type="EC" id="2.4.99.17"/>
    </reaction>
</comment>
<dbReference type="InterPro" id="IPR003699">
    <property type="entry name" value="QueA"/>
</dbReference>
<dbReference type="RefSeq" id="WP_145248423.1">
    <property type="nucleotide sequence ID" value="NZ_CP036278.1"/>
</dbReference>
<name>A0A518ARH5_9BACT</name>
<organism evidence="14 15">
    <name type="scientific">Aeoliella mucimassa</name>
    <dbReference type="NCBI Taxonomy" id="2527972"/>
    <lineage>
        <taxon>Bacteria</taxon>
        <taxon>Pseudomonadati</taxon>
        <taxon>Planctomycetota</taxon>
        <taxon>Planctomycetia</taxon>
        <taxon>Pirellulales</taxon>
        <taxon>Lacipirellulaceae</taxon>
        <taxon>Aeoliella</taxon>
    </lineage>
</organism>
<keyword evidence="4 13" id="KW-0963">Cytoplasm</keyword>
<evidence type="ECO:0000256" key="1">
    <source>
        <dbReference type="ARBA" id="ARBA00004496"/>
    </source>
</evidence>
<dbReference type="FunFam" id="3.40.1780.10:FF:000001">
    <property type="entry name" value="S-adenosylmethionine:tRNA ribosyltransferase-isomerase"/>
    <property type="match status" value="1"/>
</dbReference>
<dbReference type="InterPro" id="IPR042119">
    <property type="entry name" value="QueA_dom2"/>
</dbReference>
<dbReference type="NCBIfam" id="NF001140">
    <property type="entry name" value="PRK00147.1"/>
    <property type="match status" value="1"/>
</dbReference>
<sequence length="353" mass="39927">MPEDPLFFDYDLPRELIAQQPLRNRADARLMVVNRSRQEISHWHVRDLPEFLRRGDRLVLNETKVIPAQLFGRRKQTGGQWQGLFLRGEEDGHWRIVCKTRGRLAPGDAIVLFDRDGRDSITLWLLERLEGGQWLAHPESEDPLEAILEQVGRVPLPHYIRGGRMVDADVGSYQTVFAKQPGAVAAPTAGLHFTKDLLKQIRESGVDFAPVTLHVGLGTFRPITAERVEDHDMHSEWGDLSAESAESLNTCRDNEGRIVAVGTTAVRVLESAAQSKEAGQPLSAWQGDTNLFIYPPYEFRAVDALMTNFHFPRTTLLLLVQAFGGTELIRHAYEQAVKEEYRFYSYGDAMLIV</sequence>
<dbReference type="PANTHER" id="PTHR30307">
    <property type="entry name" value="S-ADENOSYLMETHIONINE:TRNA RIBOSYLTRANSFERASE-ISOMERASE"/>
    <property type="match status" value="1"/>
</dbReference>
<dbReference type="Gene3D" id="3.40.1780.10">
    <property type="entry name" value="QueA-like"/>
    <property type="match status" value="1"/>
</dbReference>
<keyword evidence="14" id="KW-0413">Isomerase</keyword>
<dbReference type="GO" id="GO:0051075">
    <property type="term" value="F:S-adenosylmethionine:tRNA ribosyltransferase-isomerase activity"/>
    <property type="evidence" value="ECO:0007669"/>
    <property type="project" value="UniProtKB-EC"/>
</dbReference>
<evidence type="ECO:0000256" key="2">
    <source>
        <dbReference type="ARBA" id="ARBA00004691"/>
    </source>
</evidence>
<dbReference type="SUPFAM" id="SSF111337">
    <property type="entry name" value="QueA-like"/>
    <property type="match status" value="1"/>
</dbReference>
<dbReference type="EC" id="2.4.99.17" evidence="10 13"/>
<evidence type="ECO:0000256" key="13">
    <source>
        <dbReference type="HAMAP-Rule" id="MF_00113"/>
    </source>
</evidence>
<evidence type="ECO:0000313" key="15">
    <source>
        <dbReference type="Proteomes" id="UP000315750"/>
    </source>
</evidence>
<comment type="subunit">
    <text evidence="3 13">Monomer.</text>
</comment>
<proteinExistence type="inferred from homology"/>
<keyword evidence="15" id="KW-1185">Reference proteome</keyword>
<dbReference type="InterPro" id="IPR036100">
    <property type="entry name" value="QueA_sf"/>
</dbReference>
<evidence type="ECO:0000256" key="7">
    <source>
        <dbReference type="ARBA" id="ARBA00022785"/>
    </source>
</evidence>
<dbReference type="KEGG" id="amuc:Pan181_35370"/>
<dbReference type="InterPro" id="IPR042118">
    <property type="entry name" value="QueA_dom1"/>
</dbReference>
<dbReference type="Proteomes" id="UP000315750">
    <property type="component" value="Chromosome"/>
</dbReference>
<dbReference type="EMBL" id="CP036278">
    <property type="protein sequence ID" value="QDU57322.1"/>
    <property type="molecule type" value="Genomic_DNA"/>
</dbReference>
<evidence type="ECO:0000256" key="11">
    <source>
        <dbReference type="ARBA" id="ARBA00069325"/>
    </source>
</evidence>
<evidence type="ECO:0000256" key="9">
    <source>
        <dbReference type="ARBA" id="ARBA00061210"/>
    </source>
</evidence>
<protein>
    <recommendedName>
        <fullName evidence="11 13">S-adenosylmethionine:tRNA ribosyltransferase-isomerase</fullName>
        <ecNumber evidence="10 13">2.4.99.17</ecNumber>
    </recommendedName>
    <alternativeName>
        <fullName evidence="12 13">Queuosine biosynthesis protein QueA</fullName>
    </alternativeName>
</protein>
<dbReference type="PANTHER" id="PTHR30307:SF0">
    <property type="entry name" value="S-ADENOSYLMETHIONINE:TRNA RIBOSYLTRANSFERASE-ISOMERASE"/>
    <property type="match status" value="1"/>
</dbReference>
<dbReference type="GO" id="GO:0005737">
    <property type="term" value="C:cytoplasm"/>
    <property type="evidence" value="ECO:0007669"/>
    <property type="project" value="UniProtKB-SubCell"/>
</dbReference>
<accession>A0A518ARH5</accession>
<comment type="similarity">
    <text evidence="9 13">Belongs to the QueA family.</text>
</comment>
<dbReference type="GO" id="GO:0008616">
    <property type="term" value="P:tRNA queuosine(34) biosynthetic process"/>
    <property type="evidence" value="ECO:0007669"/>
    <property type="project" value="UniProtKB-UniRule"/>
</dbReference>
<dbReference type="HAMAP" id="MF_00113">
    <property type="entry name" value="QueA"/>
    <property type="match status" value="1"/>
</dbReference>
<evidence type="ECO:0000256" key="8">
    <source>
        <dbReference type="ARBA" id="ARBA00052751"/>
    </source>
</evidence>
<keyword evidence="7 13" id="KW-0671">Queuosine biosynthesis</keyword>
<reference evidence="14 15" key="1">
    <citation type="submission" date="2019-02" db="EMBL/GenBank/DDBJ databases">
        <title>Deep-cultivation of Planctomycetes and their phenomic and genomic characterization uncovers novel biology.</title>
        <authorList>
            <person name="Wiegand S."/>
            <person name="Jogler M."/>
            <person name="Boedeker C."/>
            <person name="Pinto D."/>
            <person name="Vollmers J."/>
            <person name="Rivas-Marin E."/>
            <person name="Kohn T."/>
            <person name="Peeters S.H."/>
            <person name="Heuer A."/>
            <person name="Rast P."/>
            <person name="Oberbeckmann S."/>
            <person name="Bunk B."/>
            <person name="Jeske O."/>
            <person name="Meyerdierks A."/>
            <person name="Storesund J.E."/>
            <person name="Kallscheuer N."/>
            <person name="Luecker S."/>
            <person name="Lage O.M."/>
            <person name="Pohl T."/>
            <person name="Merkel B.J."/>
            <person name="Hornburger P."/>
            <person name="Mueller R.-W."/>
            <person name="Bruemmer F."/>
            <person name="Labrenz M."/>
            <person name="Spormann A.M."/>
            <person name="Op den Camp H."/>
            <person name="Overmann J."/>
            <person name="Amann R."/>
            <person name="Jetten M.S.M."/>
            <person name="Mascher T."/>
            <person name="Medema M.H."/>
            <person name="Devos D.P."/>
            <person name="Kaster A.-K."/>
            <person name="Ovreas L."/>
            <person name="Rohde M."/>
            <person name="Galperin M.Y."/>
            <person name="Jogler C."/>
        </authorList>
    </citation>
    <scope>NUCLEOTIDE SEQUENCE [LARGE SCALE GENOMIC DNA]</scope>
    <source>
        <strain evidence="14 15">Pan181</strain>
    </source>
</reference>
<dbReference type="OrthoDB" id="9805933at2"/>
<keyword evidence="5 13" id="KW-0808">Transferase</keyword>
<evidence type="ECO:0000256" key="4">
    <source>
        <dbReference type="ARBA" id="ARBA00022490"/>
    </source>
</evidence>
<gene>
    <name evidence="13 14" type="primary">queA</name>
    <name evidence="14" type="ORF">Pan181_35370</name>
</gene>
<dbReference type="UniPathway" id="UPA00392"/>
<evidence type="ECO:0000256" key="10">
    <source>
        <dbReference type="ARBA" id="ARBA00066503"/>
    </source>
</evidence>
<evidence type="ECO:0000256" key="6">
    <source>
        <dbReference type="ARBA" id="ARBA00022691"/>
    </source>
</evidence>
<evidence type="ECO:0000256" key="5">
    <source>
        <dbReference type="ARBA" id="ARBA00022679"/>
    </source>
</evidence>